<dbReference type="Pfam" id="PF10018">
    <property type="entry name" value="Med4"/>
    <property type="match status" value="1"/>
</dbReference>
<evidence type="ECO:0000256" key="3">
    <source>
        <dbReference type="ARBA" id="ARBA00023015"/>
    </source>
</evidence>
<dbReference type="GO" id="GO:0003712">
    <property type="term" value="F:transcription coregulator activity"/>
    <property type="evidence" value="ECO:0007669"/>
    <property type="project" value="InterPro"/>
</dbReference>
<keyword evidence="6" id="KW-0010">Activator</keyword>
<keyword evidence="3 6" id="KW-0805">Transcription regulation</keyword>
<reference evidence="8" key="1">
    <citation type="submission" date="2021-01" db="EMBL/GenBank/DDBJ databases">
        <authorList>
            <person name="Corre E."/>
            <person name="Pelletier E."/>
            <person name="Niang G."/>
            <person name="Scheremetjew M."/>
            <person name="Finn R."/>
            <person name="Kale V."/>
            <person name="Holt S."/>
            <person name="Cochrane G."/>
            <person name="Meng A."/>
            <person name="Brown T."/>
            <person name="Cohen L."/>
        </authorList>
    </citation>
    <scope>NUCLEOTIDE SEQUENCE</scope>
    <source>
        <strain evidence="8">NY070348D</strain>
    </source>
</reference>
<proteinExistence type="inferred from homology"/>
<dbReference type="GO" id="GO:0070847">
    <property type="term" value="C:core mediator complex"/>
    <property type="evidence" value="ECO:0007669"/>
    <property type="project" value="TreeGrafter"/>
</dbReference>
<keyword evidence="5 6" id="KW-0539">Nucleus</keyword>
<name>A0A7S2RLB5_9STRA</name>
<evidence type="ECO:0000256" key="4">
    <source>
        <dbReference type="ARBA" id="ARBA00023163"/>
    </source>
</evidence>
<sequence length="289" mass="32070">MSMKSSVKMDRSREDRIPIRALLQSRLRHFKEQTTIVLDTITASTSGKSTAKSTGDVEGAVDELVRRHSDLRASVQTLHQHQQFQTKLVKLQRQIQGMDDQILGLSEVLRTVQKNVEKVVFEKAKPLLGKAIGKRSLRQVDSDSVLVYARKLGYSTSAPPGWHFTHGTEIPFPYKPPAPQESHMKQGILFTKLETLLKSLSEGREGEDEGKEKDEGKENDGGKGKDNAPKEEGGDDNKEDDDDDPGFDFDDDDAGSASGTKRKTDDDDSETPALKRQKSDISVDDSFGL</sequence>
<keyword evidence="4 6" id="KW-0804">Transcription</keyword>
<evidence type="ECO:0000256" key="5">
    <source>
        <dbReference type="ARBA" id="ARBA00023242"/>
    </source>
</evidence>
<dbReference type="GO" id="GO:0016592">
    <property type="term" value="C:mediator complex"/>
    <property type="evidence" value="ECO:0007669"/>
    <property type="project" value="InterPro"/>
</dbReference>
<comment type="subunit">
    <text evidence="6">Component of the Mediator complex.</text>
</comment>
<dbReference type="GO" id="GO:0006357">
    <property type="term" value="P:regulation of transcription by RNA polymerase II"/>
    <property type="evidence" value="ECO:0007669"/>
    <property type="project" value="InterPro"/>
</dbReference>
<comment type="similarity">
    <text evidence="2 6">Belongs to the Mediator complex subunit 4 family.</text>
</comment>
<evidence type="ECO:0000313" key="8">
    <source>
        <dbReference type="EMBL" id="CAD9674468.1"/>
    </source>
</evidence>
<comment type="function">
    <text evidence="6">Component of the Mediator complex, a coactivator involved in the regulated transcription of nearly all RNA polymerase II-dependent genes. Mediator functions as a bridge to convey information from gene-specific regulatory proteins to the basal RNA polymerase II transcription machinery. Mediator is recruited to promoters by direct interactions with regulatory proteins and serves as a scaffold for the assembly of a functional preinitiation complex with RNA polymerase II and the general transcription factors.</text>
</comment>
<feature type="compositionally biased region" description="Acidic residues" evidence="7">
    <location>
        <begin position="237"/>
        <end position="254"/>
    </location>
</feature>
<dbReference type="EMBL" id="HBHK01007666">
    <property type="protein sequence ID" value="CAD9674468.1"/>
    <property type="molecule type" value="Transcribed_RNA"/>
</dbReference>
<dbReference type="PANTHER" id="PTHR13208:SF2">
    <property type="entry name" value="MEDIATOR OF RNA POLYMERASE II TRANSCRIPTION SUBUNIT 4"/>
    <property type="match status" value="1"/>
</dbReference>
<comment type="subcellular location">
    <subcellularLocation>
        <location evidence="1 6">Nucleus</location>
    </subcellularLocation>
</comment>
<feature type="compositionally biased region" description="Basic and acidic residues" evidence="7">
    <location>
        <begin position="210"/>
        <end position="236"/>
    </location>
</feature>
<gene>
    <name evidence="6" type="primary">MED4</name>
    <name evidence="8" type="ORF">QSP1433_LOCUS4708</name>
</gene>
<evidence type="ECO:0000256" key="7">
    <source>
        <dbReference type="SAM" id="MobiDB-lite"/>
    </source>
</evidence>
<dbReference type="InterPro" id="IPR019258">
    <property type="entry name" value="Mediator_Med4"/>
</dbReference>
<dbReference type="AlphaFoldDB" id="A0A7S2RLB5"/>
<evidence type="ECO:0000256" key="2">
    <source>
        <dbReference type="ARBA" id="ARBA00009626"/>
    </source>
</evidence>
<organism evidence="8">
    <name type="scientific">Mucochytrium quahogii</name>
    <dbReference type="NCBI Taxonomy" id="96639"/>
    <lineage>
        <taxon>Eukaryota</taxon>
        <taxon>Sar</taxon>
        <taxon>Stramenopiles</taxon>
        <taxon>Bigyra</taxon>
        <taxon>Labyrinthulomycetes</taxon>
        <taxon>Thraustochytrida</taxon>
        <taxon>Thraustochytriidae</taxon>
        <taxon>Mucochytrium</taxon>
    </lineage>
</organism>
<dbReference type="PANTHER" id="PTHR13208">
    <property type="entry name" value="MEDIATOR OF RNA POLYMERASE II TRANSCRIPTION SUBUNIT 4"/>
    <property type="match status" value="1"/>
</dbReference>
<accession>A0A7S2RLB5</accession>
<protein>
    <recommendedName>
        <fullName evidence="6">Mediator of RNA polymerase II transcription subunit 4</fullName>
    </recommendedName>
    <alternativeName>
        <fullName evidence="6">Mediator complex subunit 4</fullName>
    </alternativeName>
</protein>
<evidence type="ECO:0000256" key="6">
    <source>
        <dbReference type="RuleBase" id="RU364141"/>
    </source>
</evidence>
<feature type="region of interest" description="Disordered" evidence="7">
    <location>
        <begin position="201"/>
        <end position="289"/>
    </location>
</feature>
<evidence type="ECO:0000256" key="1">
    <source>
        <dbReference type="ARBA" id="ARBA00004123"/>
    </source>
</evidence>